<evidence type="ECO:0000313" key="3">
    <source>
        <dbReference type="Proteomes" id="UP000759298"/>
    </source>
</evidence>
<comment type="caution">
    <text evidence="2">The sequence shown here is derived from an EMBL/GenBank/DDBJ whole genome shotgun (WGS) entry which is preliminary data.</text>
</comment>
<evidence type="ECO:0008006" key="4">
    <source>
        <dbReference type="Google" id="ProtNLM"/>
    </source>
</evidence>
<evidence type="ECO:0000256" key="1">
    <source>
        <dbReference type="SAM" id="SignalP"/>
    </source>
</evidence>
<feature type="chain" id="PRO_5045325055" description="DUF1311 domain-containing protein" evidence="1">
    <location>
        <begin position="22"/>
        <end position="206"/>
    </location>
</feature>
<dbReference type="Proteomes" id="UP000759298">
    <property type="component" value="Unassembled WGS sequence"/>
</dbReference>
<organism evidence="2 3">
    <name type="scientific">Alteriqipengyuania abyssalis</name>
    <dbReference type="NCBI Taxonomy" id="2860200"/>
    <lineage>
        <taxon>Bacteria</taxon>
        <taxon>Pseudomonadati</taxon>
        <taxon>Pseudomonadota</taxon>
        <taxon>Alphaproteobacteria</taxon>
        <taxon>Sphingomonadales</taxon>
        <taxon>Erythrobacteraceae</taxon>
        <taxon>Alteriqipengyuania</taxon>
    </lineage>
</organism>
<name>A0ABS7PH47_9SPHN</name>
<sequence length="206" mass="22392">MMLSSVRLATMLATTGGVAAAAIAQPAAQTGGSPSDEQVCELRYTEITLNALSGPASRKVGEEELAWAQQQAERKARGEPCALPEDTAAAFREATALNAAFEAHTRLGLSPQTTGERLICAAVWNRWNYAVESAPGEEFRETLRPELSTTNAADREAFWRKRAGKASKRGDDRAEAEEKADDLYAAYVNGEERGAERLMEWLAICR</sequence>
<dbReference type="RefSeq" id="WP_222825801.1">
    <property type="nucleotide sequence ID" value="NZ_JAHWXP010000005.1"/>
</dbReference>
<feature type="signal peptide" evidence="1">
    <location>
        <begin position="1"/>
        <end position="21"/>
    </location>
</feature>
<keyword evidence="1" id="KW-0732">Signal</keyword>
<dbReference type="EMBL" id="JAHWXP010000005">
    <property type="protein sequence ID" value="MBY8338306.1"/>
    <property type="molecule type" value="Genomic_DNA"/>
</dbReference>
<protein>
    <recommendedName>
        <fullName evidence="4">DUF1311 domain-containing protein</fullName>
    </recommendedName>
</protein>
<evidence type="ECO:0000313" key="2">
    <source>
        <dbReference type="EMBL" id="MBY8338306.1"/>
    </source>
</evidence>
<reference evidence="2 3" key="1">
    <citation type="submission" date="2021-07" db="EMBL/GenBank/DDBJ databases">
        <title>Alteriqipengyuania abyssalis NZ-12B nov, sp.nov isolated from deep sea sponge in pacific ocean.</title>
        <authorList>
            <person name="Tareen S."/>
            <person name="Wink J."/>
        </authorList>
    </citation>
    <scope>NUCLEOTIDE SEQUENCE [LARGE SCALE GENOMIC DNA]</scope>
    <source>
        <strain evidence="2 3">NZ-12B</strain>
    </source>
</reference>
<proteinExistence type="predicted"/>
<accession>A0ABS7PH47</accession>
<gene>
    <name evidence="2" type="ORF">KYN89_14750</name>
</gene>
<keyword evidence="3" id="KW-1185">Reference proteome</keyword>